<dbReference type="InterPro" id="IPR012340">
    <property type="entry name" value="NA-bd_OB-fold"/>
</dbReference>
<dbReference type="CDD" id="cd04458">
    <property type="entry name" value="CSP_CDS"/>
    <property type="match status" value="1"/>
</dbReference>
<dbReference type="Proteomes" id="UP000863257">
    <property type="component" value="Unassembled WGS sequence"/>
</dbReference>
<evidence type="ECO:0000313" key="2">
    <source>
        <dbReference type="EMBL" id="HAS8540585.1"/>
    </source>
</evidence>
<dbReference type="Pfam" id="PF00313">
    <property type="entry name" value="CSD"/>
    <property type="match status" value="1"/>
</dbReference>
<accession>A0A4Q7HUY2</accession>
<proteinExistence type="predicted"/>
<reference evidence="2" key="1">
    <citation type="journal article" date="2018" name="Genome Biol.">
        <title>SKESA: strategic k-mer extension for scrupulous assemblies.</title>
        <authorList>
            <person name="Souvorov A."/>
            <person name="Agarwala R."/>
            <person name="Lipman D.J."/>
        </authorList>
    </citation>
    <scope>NUCLEOTIDE SEQUENCE</scope>
    <source>
        <strain evidence="2">BCW_3452</strain>
    </source>
</reference>
<dbReference type="EMBL" id="DACRBY010000014">
    <property type="protein sequence ID" value="HAS8540585.1"/>
    <property type="molecule type" value="Genomic_DNA"/>
</dbReference>
<dbReference type="RefSeq" id="WP_017421681.1">
    <property type="nucleotide sequence ID" value="NZ_CP044068.1"/>
</dbReference>
<dbReference type="SUPFAM" id="SSF50249">
    <property type="entry name" value="Nucleic acid-binding proteins"/>
    <property type="match status" value="1"/>
</dbReference>
<organism evidence="2">
    <name type="scientific">Vibrio vulnificus</name>
    <dbReference type="NCBI Taxonomy" id="672"/>
    <lineage>
        <taxon>Bacteria</taxon>
        <taxon>Pseudomonadati</taxon>
        <taxon>Pseudomonadota</taxon>
        <taxon>Gammaproteobacteria</taxon>
        <taxon>Vibrionales</taxon>
        <taxon>Vibrionaceae</taxon>
        <taxon>Vibrio</taxon>
    </lineage>
</organism>
<evidence type="ECO:0000313" key="3">
    <source>
        <dbReference type="EMBL" id="HAS8543265.1"/>
    </source>
</evidence>
<dbReference type="GeneID" id="93897735"/>
<sequence>MLGLKAKVTWFNSEKKFGFAVPDVVPIDVLIDLSSINLANMELALGQRIYIEIETPDDGGFRATAVIPL</sequence>
<dbReference type="InterPro" id="IPR002059">
    <property type="entry name" value="CSP_DNA-bd"/>
</dbReference>
<protein>
    <submittedName>
        <fullName evidence="2">Cold shock domain-containing protein</fullName>
    </submittedName>
</protein>
<reference evidence="2" key="2">
    <citation type="submission" date="2019-01" db="EMBL/GenBank/DDBJ databases">
        <authorList>
            <consortium name="NCBI Pathogen Detection Project"/>
        </authorList>
    </citation>
    <scope>NUCLEOTIDE SEQUENCE</scope>
    <source>
        <strain evidence="2">BCW_3452</strain>
    </source>
</reference>
<dbReference type="AlphaFoldDB" id="A0A4Q7HUY2"/>
<evidence type="ECO:0000259" key="1">
    <source>
        <dbReference type="Pfam" id="PF00313"/>
    </source>
</evidence>
<gene>
    <name evidence="2" type="ORF">I7730_12390</name>
    <name evidence="3" type="ORF">I7730_26470</name>
</gene>
<name>A0A4Q7HUY2_VIBVL</name>
<feature type="domain" description="CSD" evidence="1">
    <location>
        <begin position="5"/>
        <end position="67"/>
    </location>
</feature>
<dbReference type="EMBL" id="DACRBY010000198">
    <property type="protein sequence ID" value="HAS8543265.1"/>
    <property type="molecule type" value="Genomic_DNA"/>
</dbReference>
<dbReference type="GO" id="GO:0003676">
    <property type="term" value="F:nucleic acid binding"/>
    <property type="evidence" value="ECO:0007669"/>
    <property type="project" value="InterPro"/>
</dbReference>
<dbReference type="Gene3D" id="2.40.50.140">
    <property type="entry name" value="Nucleic acid-binding proteins"/>
    <property type="match status" value="1"/>
</dbReference>
<comment type="caution">
    <text evidence="2">The sequence shown here is derived from an EMBL/GenBank/DDBJ whole genome shotgun (WGS) entry which is preliminary data.</text>
</comment>